<feature type="chain" id="PRO_5042469714" evidence="7">
    <location>
        <begin position="27"/>
        <end position="374"/>
    </location>
</feature>
<dbReference type="GO" id="GO:0008234">
    <property type="term" value="F:cysteine-type peptidase activity"/>
    <property type="evidence" value="ECO:0007669"/>
    <property type="project" value="UniProtKB-KW"/>
</dbReference>
<sequence length="374" mass="42039">MEWKTIVIAVLVVSLCFLAIPFKVQPSETKEDVKLFEEYVTKHNKSYRRDVHEYDKRFKSFQTSLRHIERMNGLRTSKESAYYGLTEFSDMSPEEFLQVSLRERKMASKNSSEVYERRKRGVSNLLVGTGAKGTKELPLKFDWREKGAVGPIRSQGNCGACWAFSTVQVVESMAAIANGTLPSLSVQEMIDCARNNNFGCEGGDICSLLGWLLATKMKILPETSYPLTRKTDVCKIDKSNKATPGFRITDYTCDSFVDNEQKLLAAIAYHGPVAVAVNALTWQNYLGGIIQYHCDGSFVSLNHAVQIVGYDNTAAIPYYIVKNSWGPSFGNKGYVYIAIGSNLCGEYLLTLYQKLPRQSFYVDLAVLDMKLFVN</sequence>
<accession>A0AAJ7RPE3</accession>
<dbReference type="PROSITE" id="PS00139">
    <property type="entry name" value="THIOL_PROTEASE_CYS"/>
    <property type="match status" value="1"/>
</dbReference>
<evidence type="ECO:0000259" key="9">
    <source>
        <dbReference type="SMART" id="SM00848"/>
    </source>
</evidence>
<proteinExistence type="inferred from homology"/>
<evidence type="ECO:0000256" key="7">
    <source>
        <dbReference type="SAM" id="SignalP"/>
    </source>
</evidence>
<keyword evidence="4" id="KW-0788">Thiol protease</keyword>
<keyword evidence="2" id="KW-0645">Protease</keyword>
<dbReference type="PROSITE" id="PS00639">
    <property type="entry name" value="THIOL_PROTEASE_HIS"/>
    <property type="match status" value="1"/>
</dbReference>
<keyword evidence="7" id="KW-0732">Signal</keyword>
<feature type="domain" description="Cathepsin propeptide inhibitor" evidence="9">
    <location>
        <begin position="36"/>
        <end position="96"/>
    </location>
</feature>
<comment type="similarity">
    <text evidence="1">Belongs to the peptidase C1 family.</text>
</comment>
<dbReference type="InterPro" id="IPR039417">
    <property type="entry name" value="Peptidase_C1A_papain-like"/>
</dbReference>
<dbReference type="PANTHER" id="PTHR12411">
    <property type="entry name" value="CYSTEINE PROTEASE FAMILY C1-RELATED"/>
    <property type="match status" value="1"/>
</dbReference>
<evidence type="ECO:0000256" key="3">
    <source>
        <dbReference type="ARBA" id="ARBA00022801"/>
    </source>
</evidence>
<evidence type="ECO:0000259" key="8">
    <source>
        <dbReference type="SMART" id="SM00645"/>
    </source>
</evidence>
<evidence type="ECO:0000313" key="11">
    <source>
        <dbReference type="RefSeq" id="XP_024944665.1"/>
    </source>
</evidence>
<dbReference type="InterPro" id="IPR025660">
    <property type="entry name" value="Pept_his_AS"/>
</dbReference>
<keyword evidence="6" id="KW-1015">Disulfide bond</keyword>
<dbReference type="InterPro" id="IPR013201">
    <property type="entry name" value="Prot_inhib_I29"/>
</dbReference>
<dbReference type="CDD" id="cd02248">
    <property type="entry name" value="Peptidase_C1A"/>
    <property type="match status" value="1"/>
</dbReference>
<name>A0AAJ7RPE3_CEPCN</name>
<feature type="domain" description="Peptidase C1A papain C-terminal" evidence="8">
    <location>
        <begin position="137"/>
        <end position="354"/>
    </location>
</feature>
<keyword evidence="3" id="KW-0378">Hydrolase</keyword>
<dbReference type="InterPro" id="IPR013128">
    <property type="entry name" value="Peptidase_C1A"/>
</dbReference>
<dbReference type="GeneID" id="107271683"/>
<dbReference type="SUPFAM" id="SSF54001">
    <property type="entry name" value="Cysteine proteinases"/>
    <property type="match status" value="1"/>
</dbReference>
<evidence type="ECO:0000256" key="6">
    <source>
        <dbReference type="ARBA" id="ARBA00023157"/>
    </source>
</evidence>
<dbReference type="Proteomes" id="UP000694920">
    <property type="component" value="Unplaced"/>
</dbReference>
<dbReference type="SMART" id="SM00645">
    <property type="entry name" value="Pept_C1"/>
    <property type="match status" value="1"/>
</dbReference>
<evidence type="ECO:0000256" key="2">
    <source>
        <dbReference type="ARBA" id="ARBA00022670"/>
    </source>
</evidence>
<dbReference type="Gene3D" id="3.90.70.10">
    <property type="entry name" value="Cysteine proteinases"/>
    <property type="match status" value="1"/>
</dbReference>
<gene>
    <name evidence="11" type="primary">LOC107271683</name>
</gene>
<dbReference type="RefSeq" id="XP_024944665.1">
    <property type="nucleotide sequence ID" value="XM_025088897.1"/>
</dbReference>
<evidence type="ECO:0000313" key="10">
    <source>
        <dbReference type="Proteomes" id="UP000694920"/>
    </source>
</evidence>
<evidence type="ECO:0000256" key="5">
    <source>
        <dbReference type="ARBA" id="ARBA00023145"/>
    </source>
</evidence>
<protein>
    <submittedName>
        <fullName evidence="11">Cathepsin O-like isoform X1</fullName>
    </submittedName>
</protein>
<reference evidence="11" key="1">
    <citation type="submission" date="2025-08" db="UniProtKB">
        <authorList>
            <consortium name="RefSeq"/>
        </authorList>
    </citation>
    <scope>IDENTIFICATION</scope>
</reference>
<dbReference type="PRINTS" id="PR00705">
    <property type="entry name" value="PAPAIN"/>
</dbReference>
<dbReference type="InterPro" id="IPR000668">
    <property type="entry name" value="Peptidase_C1A_C"/>
</dbReference>
<keyword evidence="10" id="KW-1185">Reference proteome</keyword>
<dbReference type="SMART" id="SM00848">
    <property type="entry name" value="Inhibitor_I29"/>
    <property type="match status" value="1"/>
</dbReference>
<evidence type="ECO:0000256" key="4">
    <source>
        <dbReference type="ARBA" id="ARBA00022807"/>
    </source>
</evidence>
<feature type="signal peptide" evidence="7">
    <location>
        <begin position="1"/>
        <end position="26"/>
    </location>
</feature>
<dbReference type="Pfam" id="PF08246">
    <property type="entry name" value="Inhibitor_I29"/>
    <property type="match status" value="1"/>
</dbReference>
<dbReference type="InterPro" id="IPR000169">
    <property type="entry name" value="Pept_cys_AS"/>
</dbReference>
<dbReference type="Pfam" id="PF00112">
    <property type="entry name" value="Peptidase_C1"/>
    <property type="match status" value="1"/>
</dbReference>
<organism evidence="10 11">
    <name type="scientific">Cephus cinctus</name>
    <name type="common">Wheat stem sawfly</name>
    <dbReference type="NCBI Taxonomy" id="211228"/>
    <lineage>
        <taxon>Eukaryota</taxon>
        <taxon>Metazoa</taxon>
        <taxon>Ecdysozoa</taxon>
        <taxon>Arthropoda</taxon>
        <taxon>Hexapoda</taxon>
        <taxon>Insecta</taxon>
        <taxon>Pterygota</taxon>
        <taxon>Neoptera</taxon>
        <taxon>Endopterygota</taxon>
        <taxon>Hymenoptera</taxon>
        <taxon>Cephoidea</taxon>
        <taxon>Cephidae</taxon>
        <taxon>Cephus</taxon>
    </lineage>
</organism>
<evidence type="ECO:0000256" key="1">
    <source>
        <dbReference type="ARBA" id="ARBA00008455"/>
    </source>
</evidence>
<keyword evidence="5" id="KW-0865">Zymogen</keyword>
<dbReference type="AlphaFoldDB" id="A0AAJ7RPE3"/>
<dbReference type="GO" id="GO:0006508">
    <property type="term" value="P:proteolysis"/>
    <property type="evidence" value="ECO:0007669"/>
    <property type="project" value="UniProtKB-KW"/>
</dbReference>
<dbReference type="InterPro" id="IPR038765">
    <property type="entry name" value="Papain-like_cys_pep_sf"/>
</dbReference>